<protein>
    <submittedName>
        <fullName evidence="1">Uncharacterized protein</fullName>
    </submittedName>
</protein>
<evidence type="ECO:0000313" key="1">
    <source>
        <dbReference type="EMBL" id="GAJ17821.1"/>
    </source>
</evidence>
<feature type="non-terminal residue" evidence="1">
    <location>
        <position position="43"/>
    </location>
</feature>
<feature type="non-terminal residue" evidence="1">
    <location>
        <position position="1"/>
    </location>
</feature>
<gene>
    <name evidence="1" type="ORF">S12H4_63398</name>
</gene>
<sequence>APLYIEESLATLQEWAEVLLQQFSQEMKQQVDKLLQDAAEAAE</sequence>
<comment type="caution">
    <text evidence="1">The sequence shown here is derived from an EMBL/GenBank/DDBJ whole genome shotgun (WGS) entry which is preliminary data.</text>
</comment>
<reference evidence="1" key="1">
    <citation type="journal article" date="2014" name="Front. Microbiol.">
        <title>High frequency of phylogenetically diverse reductive dehalogenase-homologous genes in deep subseafloor sedimentary metagenomes.</title>
        <authorList>
            <person name="Kawai M."/>
            <person name="Futagami T."/>
            <person name="Toyoda A."/>
            <person name="Takaki Y."/>
            <person name="Nishi S."/>
            <person name="Hori S."/>
            <person name="Arai W."/>
            <person name="Tsubouchi T."/>
            <person name="Morono Y."/>
            <person name="Uchiyama I."/>
            <person name="Ito T."/>
            <person name="Fujiyama A."/>
            <person name="Inagaki F."/>
            <person name="Takami H."/>
        </authorList>
    </citation>
    <scope>NUCLEOTIDE SEQUENCE</scope>
    <source>
        <strain evidence="1">Expedition CK06-06</strain>
    </source>
</reference>
<dbReference type="AlphaFoldDB" id="X1VNG8"/>
<proteinExistence type="predicted"/>
<name>X1VNG8_9ZZZZ</name>
<dbReference type="EMBL" id="BARW01043110">
    <property type="protein sequence ID" value="GAJ17821.1"/>
    <property type="molecule type" value="Genomic_DNA"/>
</dbReference>
<organism evidence="1">
    <name type="scientific">marine sediment metagenome</name>
    <dbReference type="NCBI Taxonomy" id="412755"/>
    <lineage>
        <taxon>unclassified sequences</taxon>
        <taxon>metagenomes</taxon>
        <taxon>ecological metagenomes</taxon>
    </lineage>
</organism>
<accession>X1VNG8</accession>